<dbReference type="RefSeq" id="WP_150415245.1">
    <property type="nucleotide sequence ID" value="NZ_VYQF01000003.1"/>
</dbReference>
<dbReference type="InterPro" id="IPR036938">
    <property type="entry name" value="PAP2/HPO_sf"/>
</dbReference>
<evidence type="ECO:0000259" key="2">
    <source>
        <dbReference type="SMART" id="SM00014"/>
    </source>
</evidence>
<sequence length="237" mass="26674">MQLMNGFDSSIIGYLNKFAQTSKSFDAFMVFIVDNSFIKAVILVCILWFFWFQKSSKLTGNRKGVIVTIFSCLVAIAVGRLLCVLLPFRARPIINPAINFVKPFGTSALSLGTWSSFPSDNAVMFFSLATGIFLISRKLGILTYLYVLFVICFPRVYLGYHFPTDILAGAVIGILITFLISGNKISNPLSNKVFEFSAKHTGIFYSLAFLLTYEISKMFIEVRFICSHLLEVMRRIV</sequence>
<proteinExistence type="predicted"/>
<dbReference type="AlphaFoldDB" id="A0A5J5IJI2"/>
<keyword evidence="1" id="KW-1133">Transmembrane helix</keyword>
<dbReference type="EMBL" id="VYQF01000003">
    <property type="protein sequence ID" value="KAA9038525.1"/>
    <property type="molecule type" value="Genomic_DNA"/>
</dbReference>
<evidence type="ECO:0000256" key="1">
    <source>
        <dbReference type="SAM" id="Phobius"/>
    </source>
</evidence>
<feature type="transmembrane region" description="Helical" evidence="1">
    <location>
        <begin position="166"/>
        <end position="182"/>
    </location>
</feature>
<dbReference type="SUPFAM" id="SSF48317">
    <property type="entry name" value="Acid phosphatase/Vanadium-dependent haloperoxidase"/>
    <property type="match status" value="1"/>
</dbReference>
<evidence type="ECO:0000313" key="3">
    <source>
        <dbReference type="EMBL" id="KAA9038525.1"/>
    </source>
</evidence>
<dbReference type="Pfam" id="PF01569">
    <property type="entry name" value="PAP2"/>
    <property type="match status" value="1"/>
</dbReference>
<dbReference type="PANTHER" id="PTHR14969:SF13">
    <property type="entry name" value="AT30094P"/>
    <property type="match status" value="1"/>
</dbReference>
<keyword evidence="1" id="KW-0812">Transmembrane</keyword>
<feature type="transmembrane region" description="Helical" evidence="1">
    <location>
        <begin position="64"/>
        <end position="88"/>
    </location>
</feature>
<keyword evidence="4" id="KW-1185">Reference proteome</keyword>
<organism evidence="3 4">
    <name type="scientific">Ginsengibacter hankyongi</name>
    <dbReference type="NCBI Taxonomy" id="2607284"/>
    <lineage>
        <taxon>Bacteria</taxon>
        <taxon>Pseudomonadati</taxon>
        <taxon>Bacteroidota</taxon>
        <taxon>Chitinophagia</taxon>
        <taxon>Chitinophagales</taxon>
        <taxon>Chitinophagaceae</taxon>
        <taxon>Ginsengibacter</taxon>
    </lineage>
</organism>
<dbReference type="Proteomes" id="UP000326903">
    <property type="component" value="Unassembled WGS sequence"/>
</dbReference>
<name>A0A5J5IJI2_9BACT</name>
<dbReference type="SMART" id="SM00014">
    <property type="entry name" value="acidPPc"/>
    <property type="match status" value="1"/>
</dbReference>
<dbReference type="PANTHER" id="PTHR14969">
    <property type="entry name" value="SPHINGOSINE-1-PHOSPHATE PHOSPHOHYDROLASE"/>
    <property type="match status" value="1"/>
</dbReference>
<keyword evidence="1" id="KW-0472">Membrane</keyword>
<comment type="caution">
    <text evidence="3">The sequence shown here is derived from an EMBL/GenBank/DDBJ whole genome shotgun (WGS) entry which is preliminary data.</text>
</comment>
<gene>
    <name evidence="3" type="ORF">FW778_13265</name>
</gene>
<protein>
    <submittedName>
        <fullName evidence="3">Phosphatase PAP2 family protein</fullName>
    </submittedName>
</protein>
<reference evidence="3 4" key="1">
    <citation type="submission" date="2019-09" db="EMBL/GenBank/DDBJ databases">
        <title>Draft genome sequence of Ginsengibacter sp. BR5-29.</title>
        <authorList>
            <person name="Im W.-T."/>
        </authorList>
    </citation>
    <scope>NUCLEOTIDE SEQUENCE [LARGE SCALE GENOMIC DNA]</scope>
    <source>
        <strain evidence="3 4">BR5-29</strain>
    </source>
</reference>
<dbReference type="Gene3D" id="1.20.144.10">
    <property type="entry name" value="Phosphatidic acid phosphatase type 2/haloperoxidase"/>
    <property type="match status" value="1"/>
</dbReference>
<feature type="transmembrane region" description="Helical" evidence="1">
    <location>
        <begin position="27"/>
        <end position="52"/>
    </location>
</feature>
<feature type="domain" description="Phosphatidic acid phosphatase type 2/haloperoxidase" evidence="2">
    <location>
        <begin position="65"/>
        <end position="181"/>
    </location>
</feature>
<dbReference type="InterPro" id="IPR000326">
    <property type="entry name" value="PAP2/HPO"/>
</dbReference>
<accession>A0A5J5IJI2</accession>
<evidence type="ECO:0000313" key="4">
    <source>
        <dbReference type="Proteomes" id="UP000326903"/>
    </source>
</evidence>